<feature type="compositionally biased region" description="Basic and acidic residues" evidence="1">
    <location>
        <begin position="16"/>
        <end position="32"/>
    </location>
</feature>
<sequence length="144" mass="16389">MTLYVRYLAWLHATPKPDPRSNRGKKADDQPKVSRIKRMKLGKSLPPMPPNPAPHIVDWLMEMGFIVTTGGAPSPIGMVEIDAWCRRTHIDLPPFESRLLARLSKAYLAESVRAESETAPPPWRAPITRRDIELEEERLRMVLG</sequence>
<organism evidence="2 3">
    <name type="scientific">Rhizorhabdus histidinilytica</name>
    <dbReference type="NCBI Taxonomy" id="439228"/>
    <lineage>
        <taxon>Bacteria</taxon>
        <taxon>Pseudomonadati</taxon>
        <taxon>Pseudomonadota</taxon>
        <taxon>Alphaproteobacteria</taxon>
        <taxon>Sphingomonadales</taxon>
        <taxon>Sphingomonadaceae</taxon>
        <taxon>Rhizorhabdus</taxon>
    </lineage>
</organism>
<gene>
    <name evidence="2" type="ORF">SAMN06295920_103335</name>
</gene>
<proteinExistence type="predicted"/>
<keyword evidence="3" id="KW-1185">Reference proteome</keyword>
<dbReference type="RefSeq" id="WP_235862630.1">
    <property type="nucleotide sequence ID" value="NZ_FUYM01000003.1"/>
</dbReference>
<dbReference type="AlphaFoldDB" id="A0A1T5BWJ9"/>
<evidence type="ECO:0000256" key="1">
    <source>
        <dbReference type="SAM" id="MobiDB-lite"/>
    </source>
</evidence>
<dbReference type="EMBL" id="FUYM01000003">
    <property type="protein sequence ID" value="SKB51489.1"/>
    <property type="molecule type" value="Genomic_DNA"/>
</dbReference>
<accession>A0A1T5BWJ9</accession>
<dbReference type="STRING" id="439228.SAMN06295920_103335"/>
<reference evidence="3" key="1">
    <citation type="submission" date="2017-02" db="EMBL/GenBank/DDBJ databases">
        <authorList>
            <person name="Varghese N."/>
            <person name="Submissions S."/>
        </authorList>
    </citation>
    <scope>NUCLEOTIDE SEQUENCE [LARGE SCALE GENOMIC DNA]</scope>
    <source>
        <strain evidence="3">UM2</strain>
    </source>
</reference>
<evidence type="ECO:0000313" key="3">
    <source>
        <dbReference type="Proteomes" id="UP000189818"/>
    </source>
</evidence>
<dbReference type="Proteomes" id="UP000189818">
    <property type="component" value="Unassembled WGS sequence"/>
</dbReference>
<protein>
    <submittedName>
        <fullName evidence="2">Uncharacterized protein</fullName>
    </submittedName>
</protein>
<feature type="region of interest" description="Disordered" evidence="1">
    <location>
        <begin position="16"/>
        <end position="50"/>
    </location>
</feature>
<evidence type="ECO:0000313" key="2">
    <source>
        <dbReference type="EMBL" id="SKB51489.1"/>
    </source>
</evidence>
<name>A0A1T5BWJ9_9SPHN</name>